<evidence type="ECO:0000313" key="4">
    <source>
        <dbReference type="Proteomes" id="UP000029518"/>
    </source>
</evidence>
<dbReference type="InterPro" id="IPR002575">
    <property type="entry name" value="Aminoglycoside_PTrfase"/>
</dbReference>
<dbReference type="Pfam" id="PF01636">
    <property type="entry name" value="APH"/>
    <property type="match status" value="1"/>
</dbReference>
<evidence type="ECO:0000313" key="3">
    <source>
        <dbReference type="EMBL" id="AIQ59310.1"/>
    </source>
</evidence>
<feature type="domain" description="Aminoglycoside phosphotransferase" evidence="2">
    <location>
        <begin position="33"/>
        <end position="264"/>
    </location>
</feature>
<dbReference type="HOGENOM" id="CLU_044821_1_0_9"/>
<keyword evidence="4" id="KW-1185">Reference proteome</keyword>
<comment type="similarity">
    <text evidence="1">Belongs to the pseudomonas-type ThrB family.</text>
</comment>
<dbReference type="InterPro" id="IPR050249">
    <property type="entry name" value="Pseudomonas-type_ThrB"/>
</dbReference>
<dbReference type="GO" id="GO:0009088">
    <property type="term" value="P:threonine biosynthetic process"/>
    <property type="evidence" value="ECO:0007669"/>
    <property type="project" value="TreeGrafter"/>
</dbReference>
<dbReference type="OrthoDB" id="4030632at2"/>
<reference evidence="3" key="1">
    <citation type="submission" date="2014-08" db="EMBL/GenBank/DDBJ databases">
        <title>Comparative genomics of the Paenibacillus odorifer group.</title>
        <authorList>
            <person name="den Bakker H.C."/>
            <person name="Tsai Y.-C.Y.-C."/>
            <person name="Martin N."/>
            <person name="Korlach J."/>
            <person name="Wiedmann M."/>
        </authorList>
    </citation>
    <scope>NUCLEOTIDE SEQUENCE [LARGE SCALE GENOMIC DNA]</scope>
    <source>
        <strain evidence="3">DSM 13188</strain>
    </source>
</reference>
<organism evidence="3 4">
    <name type="scientific">Paenibacillus borealis</name>
    <dbReference type="NCBI Taxonomy" id="160799"/>
    <lineage>
        <taxon>Bacteria</taxon>
        <taxon>Bacillati</taxon>
        <taxon>Bacillota</taxon>
        <taxon>Bacilli</taxon>
        <taxon>Bacillales</taxon>
        <taxon>Paenibacillaceae</taxon>
        <taxon>Paenibacillus</taxon>
    </lineage>
</organism>
<proteinExistence type="inferred from homology"/>
<accession>A0A089LGT7</accession>
<dbReference type="RefSeq" id="WP_042215057.1">
    <property type="nucleotide sequence ID" value="NZ_CP009285.1"/>
</dbReference>
<dbReference type="GO" id="GO:0004413">
    <property type="term" value="F:homoserine kinase activity"/>
    <property type="evidence" value="ECO:0007669"/>
    <property type="project" value="TreeGrafter"/>
</dbReference>
<gene>
    <name evidence="3" type="ORF">PBOR_21940</name>
</gene>
<dbReference type="Gene3D" id="3.90.1200.10">
    <property type="match status" value="1"/>
</dbReference>
<sequence>MEKAIKDIFDQQDIMRIAASRYGINPDELTYIGGFQNFVYEYQRSGGLYILRITPGMHRTAEQVRAELDWIMYLTGNGISASGPILSAEGNWTEVIETPEMCFIAACFDKAHGNRIGYPECLNDNATYEELGRITGKMHALAKRYDNEDATVRRHDWNLNYYLQNIDILPPSHHRVKETYYSIIETIHKFPKGRDAYGLIHGDMGFGNFHVSEQGEITLFDFDEAQYSWFVEDFAIQLYYLVYVYGGDEGRASREEQALRFMHHFMEGYSRENTLDDYWLKQIPVFLKLRELIVYIGAYRNFDGDESFSASDNEWFKDWVRESRERLEHNEPIVNVW</sequence>
<dbReference type="PANTHER" id="PTHR21064">
    <property type="entry name" value="AMINOGLYCOSIDE PHOSPHOTRANSFERASE DOMAIN-CONTAINING PROTEIN-RELATED"/>
    <property type="match status" value="1"/>
</dbReference>
<dbReference type="Proteomes" id="UP000029518">
    <property type="component" value="Chromosome"/>
</dbReference>
<protein>
    <recommendedName>
        <fullName evidence="2">Aminoglycoside phosphotransferase domain-containing protein</fullName>
    </recommendedName>
</protein>
<dbReference type="AlphaFoldDB" id="A0A089LGT7"/>
<dbReference type="SUPFAM" id="SSF56112">
    <property type="entry name" value="Protein kinase-like (PK-like)"/>
    <property type="match status" value="1"/>
</dbReference>
<dbReference type="PANTHER" id="PTHR21064:SF6">
    <property type="entry name" value="AMINOGLYCOSIDE PHOSPHOTRANSFERASE DOMAIN-CONTAINING PROTEIN"/>
    <property type="match status" value="1"/>
</dbReference>
<dbReference type="InterPro" id="IPR011009">
    <property type="entry name" value="Kinase-like_dom_sf"/>
</dbReference>
<evidence type="ECO:0000256" key="1">
    <source>
        <dbReference type="ARBA" id="ARBA00038240"/>
    </source>
</evidence>
<name>A0A089LGT7_PAEBO</name>
<dbReference type="KEGG" id="pbd:PBOR_21940"/>
<evidence type="ECO:0000259" key="2">
    <source>
        <dbReference type="Pfam" id="PF01636"/>
    </source>
</evidence>
<dbReference type="EMBL" id="CP009285">
    <property type="protein sequence ID" value="AIQ59310.1"/>
    <property type="molecule type" value="Genomic_DNA"/>
</dbReference>